<evidence type="ECO:0000313" key="3">
    <source>
        <dbReference type="EMBL" id="EHN10048.1"/>
    </source>
</evidence>
<dbReference type="AlphaFoldDB" id="H0E8F8"/>
<proteinExistence type="predicted"/>
<feature type="region of interest" description="Disordered" evidence="1">
    <location>
        <begin position="30"/>
        <end position="84"/>
    </location>
</feature>
<protein>
    <submittedName>
        <fullName evidence="3">Secreted protein</fullName>
    </submittedName>
</protein>
<reference evidence="3 4" key="1">
    <citation type="journal article" date="2013" name="Biodegradation">
        <title>Quantitative proteomic analysis of ibuprofen-degrading Patulibacter sp. strain I11.</title>
        <authorList>
            <person name="Almeida B."/>
            <person name="Kjeldal H."/>
            <person name="Lolas I."/>
            <person name="Knudsen A.D."/>
            <person name="Carvalho G."/>
            <person name="Nielsen K.L."/>
            <person name="Barreto Crespo M.T."/>
            <person name="Stensballe A."/>
            <person name="Nielsen J.L."/>
        </authorList>
    </citation>
    <scope>NUCLEOTIDE SEQUENCE [LARGE SCALE GENOMIC DNA]</scope>
    <source>
        <strain evidence="3 4">I11</strain>
    </source>
</reference>
<evidence type="ECO:0000256" key="1">
    <source>
        <dbReference type="SAM" id="MobiDB-lite"/>
    </source>
</evidence>
<comment type="caution">
    <text evidence="3">The sequence shown here is derived from an EMBL/GenBank/DDBJ whole genome shotgun (WGS) entry which is preliminary data.</text>
</comment>
<dbReference type="Proteomes" id="UP000005143">
    <property type="component" value="Unassembled WGS sequence"/>
</dbReference>
<feature type="compositionally biased region" description="Gly residues" evidence="1">
    <location>
        <begin position="63"/>
        <end position="76"/>
    </location>
</feature>
<keyword evidence="2" id="KW-0732">Signal</keyword>
<feature type="signal peptide" evidence="2">
    <location>
        <begin position="1"/>
        <end position="23"/>
    </location>
</feature>
<name>H0E8F8_9ACTN</name>
<evidence type="ECO:0000313" key="4">
    <source>
        <dbReference type="Proteomes" id="UP000005143"/>
    </source>
</evidence>
<organism evidence="3 4">
    <name type="scientific">Patulibacter medicamentivorans</name>
    <dbReference type="NCBI Taxonomy" id="1097667"/>
    <lineage>
        <taxon>Bacteria</taxon>
        <taxon>Bacillati</taxon>
        <taxon>Actinomycetota</taxon>
        <taxon>Thermoleophilia</taxon>
        <taxon>Solirubrobacterales</taxon>
        <taxon>Patulibacteraceae</taxon>
        <taxon>Patulibacter</taxon>
    </lineage>
</organism>
<dbReference type="EMBL" id="AGUD01000243">
    <property type="protein sequence ID" value="EHN10048.1"/>
    <property type="molecule type" value="Genomic_DNA"/>
</dbReference>
<gene>
    <name evidence="3" type="ORF">PAI11_31190</name>
</gene>
<feature type="chain" id="PRO_5003531986" evidence="2">
    <location>
        <begin position="24"/>
        <end position="314"/>
    </location>
</feature>
<evidence type="ECO:0000256" key="2">
    <source>
        <dbReference type="SAM" id="SignalP"/>
    </source>
</evidence>
<keyword evidence="4" id="KW-1185">Reference proteome</keyword>
<accession>H0E8F8</accession>
<dbReference type="OrthoDB" id="128043at2"/>
<dbReference type="PATRIC" id="fig|1097667.3.peg.3092"/>
<dbReference type="RefSeq" id="WP_007576879.1">
    <property type="nucleotide sequence ID" value="NZ_AGUD01000243.1"/>
</dbReference>
<sequence>MSVPAKLLAFAALLAATFGVAVAAGDAFGPEERATPVGHGTMRADGGGAAMSSADHGEADGGEPAGGHEGAAGGGHDAAATAPGGLAATEDGYQLQPTATTVEAGKRTRFSFRILDPRGRVVRSGYEPEAERELHLIVVRRDTGRFLHLHPRRAADGTWSVDLRLPTAGVYRVFADFVVGGKRRTLGVDLFAPGSFRPEPWPAPAAVAHGDGFTTTLRAGDLRAGRAADLTFAVGRDGRAVTDLQPYLGARGHLVALREGDLAYLHVHPQGGDAGPDQIRFAATFPTPGRYRLFLQFQTDGRVRTVARTVEVSR</sequence>